<sequence length="145" mass="16717">MEAITVSIKVDAPIEQIWKLWNTPEDIKKWNNVSEQWHTPFAENNLQLGGKLLLTMGLKNGSFSFDFEAIYQEIDPYKRIRYTLTDGRSSTIVFAGIGPVTITETFEPNQNDSIEMQRDFCQSVLMSFKKYAEETELNQEENLLG</sequence>
<dbReference type="SUPFAM" id="SSF55961">
    <property type="entry name" value="Bet v1-like"/>
    <property type="match status" value="1"/>
</dbReference>
<comment type="caution">
    <text evidence="3">The sequence shown here is derived from an EMBL/GenBank/DDBJ whole genome shotgun (WGS) entry which is preliminary data.</text>
</comment>
<dbReference type="AlphaFoldDB" id="A0A317F7B2"/>
<dbReference type="RefSeq" id="WP_109928439.1">
    <property type="nucleotide sequence ID" value="NZ_QGNY01000001.1"/>
</dbReference>
<dbReference type="EMBL" id="QGNY01000001">
    <property type="protein sequence ID" value="PWS33859.1"/>
    <property type="molecule type" value="Genomic_DNA"/>
</dbReference>
<dbReference type="Gene3D" id="3.30.530.20">
    <property type="match status" value="1"/>
</dbReference>
<accession>A0A317F7B2</accession>
<dbReference type="OrthoDB" id="384974at2"/>
<evidence type="ECO:0000256" key="1">
    <source>
        <dbReference type="ARBA" id="ARBA00006817"/>
    </source>
</evidence>
<dbReference type="Pfam" id="PF08327">
    <property type="entry name" value="AHSA1"/>
    <property type="match status" value="1"/>
</dbReference>
<organism evidence="3 4">
    <name type="scientific">Pedobacter paludis</name>
    <dbReference type="NCBI Taxonomy" id="2203212"/>
    <lineage>
        <taxon>Bacteria</taxon>
        <taxon>Pseudomonadati</taxon>
        <taxon>Bacteroidota</taxon>
        <taxon>Sphingobacteriia</taxon>
        <taxon>Sphingobacteriales</taxon>
        <taxon>Sphingobacteriaceae</taxon>
        <taxon>Pedobacter</taxon>
    </lineage>
</organism>
<feature type="domain" description="Activator of Hsp90 ATPase homologue 1/2-like C-terminal" evidence="2">
    <location>
        <begin position="11"/>
        <end position="117"/>
    </location>
</feature>
<reference evidence="4" key="1">
    <citation type="submission" date="2018-05" db="EMBL/GenBank/DDBJ databases">
        <title>Pedobacter paludis sp. nov., isolated from wetland soil.</title>
        <authorList>
            <person name="Zhang Y."/>
        </authorList>
    </citation>
    <scope>NUCLEOTIDE SEQUENCE [LARGE SCALE GENOMIC DNA]</scope>
    <source>
        <strain evidence="4">R-8</strain>
    </source>
</reference>
<keyword evidence="4" id="KW-1185">Reference proteome</keyword>
<protein>
    <recommendedName>
        <fullName evidence="2">Activator of Hsp90 ATPase homologue 1/2-like C-terminal domain-containing protein</fullName>
    </recommendedName>
</protein>
<proteinExistence type="inferred from homology"/>
<gene>
    <name evidence="3" type="ORF">DF947_04415</name>
</gene>
<evidence type="ECO:0000259" key="2">
    <source>
        <dbReference type="Pfam" id="PF08327"/>
    </source>
</evidence>
<dbReference type="InterPro" id="IPR023393">
    <property type="entry name" value="START-like_dom_sf"/>
</dbReference>
<dbReference type="Proteomes" id="UP000245391">
    <property type="component" value="Unassembled WGS sequence"/>
</dbReference>
<comment type="similarity">
    <text evidence="1">Belongs to the AHA1 family.</text>
</comment>
<evidence type="ECO:0000313" key="3">
    <source>
        <dbReference type="EMBL" id="PWS33859.1"/>
    </source>
</evidence>
<evidence type="ECO:0000313" key="4">
    <source>
        <dbReference type="Proteomes" id="UP000245391"/>
    </source>
</evidence>
<dbReference type="InterPro" id="IPR013538">
    <property type="entry name" value="ASHA1/2-like_C"/>
</dbReference>
<name>A0A317F7B2_9SPHI</name>